<feature type="region of interest" description="Disordered" evidence="7">
    <location>
        <begin position="250"/>
        <end position="313"/>
    </location>
</feature>
<dbReference type="FunFam" id="3.30.565.10:FF:000201">
    <property type="entry name" value="Sensor histidine kinase/response regulator, putative (AFU_orthologue AFUA_4G01020)"/>
    <property type="match status" value="1"/>
</dbReference>
<dbReference type="InterPro" id="IPR004358">
    <property type="entry name" value="Sig_transdc_His_kin-like_C"/>
</dbReference>
<dbReference type="SMART" id="SM00387">
    <property type="entry name" value="HATPase_c"/>
    <property type="match status" value="1"/>
</dbReference>
<dbReference type="SMART" id="SM00388">
    <property type="entry name" value="HisKA"/>
    <property type="match status" value="1"/>
</dbReference>
<dbReference type="EMBL" id="BN001307">
    <property type="protein sequence ID" value="CBF86693.1"/>
    <property type="molecule type" value="Genomic_DNA"/>
</dbReference>
<dbReference type="SUPFAM" id="SSF52172">
    <property type="entry name" value="CheY-like"/>
    <property type="match status" value="1"/>
</dbReference>
<dbReference type="FunFam" id="1.10.287.130:FF:000023">
    <property type="entry name" value="Sensor histidine kinase/response regulator, putative"/>
    <property type="match status" value="1"/>
</dbReference>
<dbReference type="OMA" id="DYCKINN"/>
<feature type="region of interest" description="Disordered" evidence="7">
    <location>
        <begin position="1011"/>
        <end position="1046"/>
    </location>
</feature>
<evidence type="ECO:0000259" key="9">
    <source>
        <dbReference type="PROSITE" id="PS50110"/>
    </source>
</evidence>
<reference evidence="11" key="2">
    <citation type="journal article" date="2009" name="Fungal Genet. Biol.">
        <title>The 2008 update of the Aspergillus nidulans genome annotation: a community effort.</title>
        <authorList>
            <person name="Wortman J.R."/>
            <person name="Gilsenan J.M."/>
            <person name="Joardar V."/>
            <person name="Deegan J."/>
            <person name="Clutterbuck J."/>
            <person name="Andersen M.R."/>
            <person name="Archer D."/>
            <person name="Bencina M."/>
            <person name="Braus G."/>
            <person name="Coutinho P."/>
            <person name="von Dohren H."/>
            <person name="Doonan J."/>
            <person name="Driessen A.J."/>
            <person name="Durek P."/>
            <person name="Espeso E."/>
            <person name="Fekete E."/>
            <person name="Flipphi M."/>
            <person name="Estrada C.G."/>
            <person name="Geysens S."/>
            <person name="Goldman G."/>
            <person name="de Groot P.W."/>
            <person name="Hansen K."/>
            <person name="Harris S.D."/>
            <person name="Heinekamp T."/>
            <person name="Helmstaedt K."/>
            <person name="Henrissat B."/>
            <person name="Hofmann G."/>
            <person name="Homan T."/>
            <person name="Horio T."/>
            <person name="Horiuchi H."/>
            <person name="James S."/>
            <person name="Jones M."/>
            <person name="Karaffa L."/>
            <person name="Karanyi Z."/>
            <person name="Kato M."/>
            <person name="Keller N."/>
            <person name="Kelly D.E."/>
            <person name="Kiel J.A."/>
            <person name="Kim J.M."/>
            <person name="van der Klei I.J."/>
            <person name="Klis F.M."/>
            <person name="Kovalchuk A."/>
            <person name="Krasevec N."/>
            <person name="Kubicek C.P."/>
            <person name="Liu B."/>
            <person name="Maccabe A."/>
            <person name="Meyer V."/>
            <person name="Mirabito P."/>
            <person name="Miskei M."/>
            <person name="Mos M."/>
            <person name="Mullins J."/>
            <person name="Nelson D.R."/>
            <person name="Nielsen J."/>
            <person name="Oakley B.R."/>
            <person name="Osmani S.A."/>
            <person name="Pakula T."/>
            <person name="Paszewski A."/>
            <person name="Paulsen I."/>
            <person name="Pilsyk S."/>
            <person name="Pocsi I."/>
            <person name="Punt P.J."/>
            <person name="Ram A.F."/>
            <person name="Ren Q."/>
            <person name="Robellet X."/>
            <person name="Robson G."/>
            <person name="Seiboth B."/>
            <person name="van Solingen P."/>
            <person name="Specht T."/>
            <person name="Sun J."/>
            <person name="Taheri-Talesh N."/>
            <person name="Takeshita N."/>
            <person name="Ussery D."/>
            <person name="vanKuyk P.A."/>
            <person name="Visser H."/>
            <person name="van de Vondervoort P.J."/>
            <person name="de Vries R.P."/>
            <person name="Walton J."/>
            <person name="Xiang X."/>
            <person name="Xiong Y."/>
            <person name="Zeng A.P."/>
            <person name="Brandt B.W."/>
            <person name="Cornell M.J."/>
            <person name="van den Hondel C.A."/>
            <person name="Visser J."/>
            <person name="Oliver S.G."/>
            <person name="Turner G."/>
        </authorList>
    </citation>
    <scope>GENOME REANNOTATION</scope>
    <source>
        <strain evidence="11">FGSC A4 / ATCC 38163 / CBS 112.46 / NRRL 194 / M139</strain>
    </source>
</reference>
<dbReference type="GeneID" id="2874638"/>
<dbReference type="InterPro" id="IPR001789">
    <property type="entry name" value="Sig_transdc_resp-reg_receiver"/>
</dbReference>
<feature type="domain" description="Response regulatory" evidence="9">
    <location>
        <begin position="1050"/>
        <end position="1168"/>
    </location>
</feature>
<evidence type="ECO:0000256" key="6">
    <source>
        <dbReference type="PROSITE-ProRule" id="PRU00169"/>
    </source>
</evidence>
<dbReference type="FunFam" id="3.30.450.40:FF:000083">
    <property type="entry name" value="Sensor histidine kinase/response regulator, putative (AFU_orthologue AFUA_4G00660)"/>
    <property type="match status" value="1"/>
</dbReference>
<dbReference type="CDD" id="cd00082">
    <property type="entry name" value="HisKA"/>
    <property type="match status" value="1"/>
</dbReference>
<dbReference type="PANTHER" id="PTHR43047">
    <property type="entry name" value="TWO-COMPONENT HISTIDINE PROTEIN KINASE"/>
    <property type="match status" value="1"/>
</dbReference>
<dbReference type="HOGENOM" id="CLU_002763_0_1_1"/>
<dbReference type="PROSITE" id="PS50109">
    <property type="entry name" value="HIS_KIN"/>
    <property type="match status" value="1"/>
</dbReference>
<organism evidence="10 11">
    <name type="scientific">Emericella nidulans (strain FGSC A4 / ATCC 38163 / CBS 112.46 / NRRL 194 / M139)</name>
    <name type="common">Aspergillus nidulans</name>
    <dbReference type="NCBI Taxonomy" id="227321"/>
    <lineage>
        <taxon>Eukaryota</taxon>
        <taxon>Fungi</taxon>
        <taxon>Dikarya</taxon>
        <taxon>Ascomycota</taxon>
        <taxon>Pezizomycotina</taxon>
        <taxon>Eurotiomycetes</taxon>
        <taxon>Eurotiomycetidae</taxon>
        <taxon>Eurotiales</taxon>
        <taxon>Aspergillaceae</taxon>
        <taxon>Aspergillus</taxon>
        <taxon>Aspergillus subgen. Nidulantes</taxon>
    </lineage>
</organism>
<dbReference type="SUPFAM" id="SSF55874">
    <property type="entry name" value="ATPase domain of HSP90 chaperone/DNA topoisomerase II/histidine kinase"/>
    <property type="match status" value="1"/>
</dbReference>
<dbReference type="InterPro" id="IPR003661">
    <property type="entry name" value="HisK_dim/P_dom"/>
</dbReference>
<dbReference type="InterPro" id="IPR003594">
    <property type="entry name" value="HATPase_dom"/>
</dbReference>
<dbReference type="GO" id="GO:0005886">
    <property type="term" value="C:plasma membrane"/>
    <property type="evidence" value="ECO:0000318"/>
    <property type="project" value="GO_Central"/>
</dbReference>
<evidence type="ECO:0000256" key="4">
    <source>
        <dbReference type="ARBA" id="ARBA00022679"/>
    </source>
</evidence>
<comment type="catalytic activity">
    <reaction evidence="1">
        <text>ATP + protein L-histidine = ADP + protein N-phospho-L-histidine.</text>
        <dbReference type="EC" id="2.7.13.3"/>
    </reaction>
</comment>
<feature type="compositionally biased region" description="Basic and acidic residues" evidence="7">
    <location>
        <begin position="1011"/>
        <end position="1024"/>
    </location>
</feature>
<dbReference type="InterPro" id="IPR036890">
    <property type="entry name" value="HATPase_C_sf"/>
</dbReference>
<keyword evidence="11" id="KW-1185">Reference proteome</keyword>
<evidence type="ECO:0000313" key="10">
    <source>
        <dbReference type="EMBL" id="CBF86693.1"/>
    </source>
</evidence>
<evidence type="ECO:0000256" key="2">
    <source>
        <dbReference type="ARBA" id="ARBA00012438"/>
    </source>
</evidence>
<feature type="compositionally biased region" description="Polar residues" evidence="7">
    <location>
        <begin position="253"/>
        <end position="268"/>
    </location>
</feature>
<dbReference type="Pfam" id="PF01590">
    <property type="entry name" value="GAF"/>
    <property type="match status" value="1"/>
</dbReference>
<evidence type="ECO:0000259" key="8">
    <source>
        <dbReference type="PROSITE" id="PS50109"/>
    </source>
</evidence>
<dbReference type="InterPro" id="IPR029016">
    <property type="entry name" value="GAF-like_dom_sf"/>
</dbReference>
<dbReference type="Proteomes" id="UP000000560">
    <property type="component" value="Chromosome VII"/>
</dbReference>
<protein>
    <recommendedName>
        <fullName evidence="2">histidine kinase</fullName>
        <ecNumber evidence="2">2.7.13.3</ecNumber>
    </recommendedName>
</protein>
<dbReference type="AlphaFoldDB" id="Q5BAR7"/>
<dbReference type="RefSeq" id="XP_659967.1">
    <property type="nucleotide sequence ID" value="XM_654875.1"/>
</dbReference>
<evidence type="ECO:0000256" key="3">
    <source>
        <dbReference type="ARBA" id="ARBA00022553"/>
    </source>
</evidence>
<accession>C8VNG8</accession>
<dbReference type="Pfam" id="PF02518">
    <property type="entry name" value="HATPase_c"/>
    <property type="match status" value="1"/>
</dbReference>
<dbReference type="Pfam" id="PF00072">
    <property type="entry name" value="Response_reg"/>
    <property type="match status" value="1"/>
</dbReference>
<dbReference type="EC" id="2.7.13.3" evidence="2"/>
<dbReference type="InParanoid" id="Q5BAR7"/>
<dbReference type="GO" id="GO:0000160">
    <property type="term" value="P:phosphorelay signal transduction system"/>
    <property type="evidence" value="ECO:0000318"/>
    <property type="project" value="GO_Central"/>
</dbReference>
<dbReference type="SUPFAM" id="SSF47384">
    <property type="entry name" value="Homodimeric domain of signal transducing histidine kinase"/>
    <property type="match status" value="1"/>
</dbReference>
<dbReference type="OrthoDB" id="303614at2759"/>
<evidence type="ECO:0000313" key="11">
    <source>
        <dbReference type="Proteomes" id="UP000000560"/>
    </source>
</evidence>
<keyword evidence="4" id="KW-0808">Transferase</keyword>
<dbReference type="eggNOG" id="KOG0519">
    <property type="taxonomic scope" value="Eukaryota"/>
</dbReference>
<dbReference type="KEGG" id="ani:ANIA_02363"/>
<feature type="region of interest" description="Disordered" evidence="7">
    <location>
        <begin position="331"/>
        <end position="366"/>
    </location>
</feature>
<gene>
    <name evidence="10" type="ORF">ANIA_02363</name>
</gene>
<evidence type="ECO:0000256" key="5">
    <source>
        <dbReference type="ARBA" id="ARBA00022777"/>
    </source>
</evidence>
<dbReference type="InterPro" id="IPR036097">
    <property type="entry name" value="HisK_dim/P_sf"/>
</dbReference>
<evidence type="ECO:0000256" key="1">
    <source>
        <dbReference type="ARBA" id="ARBA00000085"/>
    </source>
</evidence>
<dbReference type="SUPFAM" id="SSF55781">
    <property type="entry name" value="GAF domain-like"/>
    <property type="match status" value="1"/>
</dbReference>
<feature type="compositionally biased region" description="Basic and acidic residues" evidence="7">
    <location>
        <begin position="272"/>
        <end position="288"/>
    </location>
</feature>
<proteinExistence type="predicted"/>
<dbReference type="InterPro" id="IPR005467">
    <property type="entry name" value="His_kinase_dom"/>
</dbReference>
<dbReference type="Gene3D" id="1.10.287.130">
    <property type="match status" value="1"/>
</dbReference>
<dbReference type="PRINTS" id="PR00344">
    <property type="entry name" value="BCTRLSENSOR"/>
</dbReference>
<keyword evidence="3 6" id="KW-0597">Phosphoprotein</keyword>
<dbReference type="PROSITE" id="PS50110">
    <property type="entry name" value="RESPONSE_REGULATORY"/>
    <property type="match status" value="1"/>
</dbReference>
<name>Q5BAR7_EMENI</name>
<feature type="domain" description="Histidine kinase" evidence="8">
    <location>
        <begin position="593"/>
        <end position="856"/>
    </location>
</feature>
<evidence type="ECO:0000256" key="7">
    <source>
        <dbReference type="SAM" id="MobiDB-lite"/>
    </source>
</evidence>
<dbReference type="InterPro" id="IPR011006">
    <property type="entry name" value="CheY-like_superfamily"/>
</dbReference>
<keyword evidence="5 10" id="KW-0418">Kinase</keyword>
<dbReference type="SMART" id="SM00448">
    <property type="entry name" value="REC"/>
    <property type="match status" value="1"/>
</dbReference>
<dbReference type="PANTHER" id="PTHR43047:SF72">
    <property type="entry name" value="OSMOSENSING HISTIDINE PROTEIN KINASE SLN1"/>
    <property type="match status" value="1"/>
</dbReference>
<dbReference type="Gene3D" id="3.40.50.2300">
    <property type="match status" value="1"/>
</dbReference>
<dbReference type="InterPro" id="IPR003018">
    <property type="entry name" value="GAF"/>
</dbReference>
<feature type="modified residue" description="4-aspartylphosphate" evidence="6">
    <location>
        <position position="1099"/>
    </location>
</feature>
<reference evidence="11" key="1">
    <citation type="journal article" date="2005" name="Nature">
        <title>Sequencing of Aspergillus nidulans and comparative analysis with A. fumigatus and A. oryzae.</title>
        <authorList>
            <person name="Galagan J.E."/>
            <person name="Calvo S.E."/>
            <person name="Cuomo C."/>
            <person name="Ma L.J."/>
            <person name="Wortman J.R."/>
            <person name="Batzoglou S."/>
            <person name="Lee S.I."/>
            <person name="Basturkmen M."/>
            <person name="Spevak C.C."/>
            <person name="Clutterbuck J."/>
            <person name="Kapitonov V."/>
            <person name="Jurka J."/>
            <person name="Scazzocchio C."/>
            <person name="Farman M."/>
            <person name="Butler J."/>
            <person name="Purcell S."/>
            <person name="Harris S."/>
            <person name="Braus G.H."/>
            <person name="Draht O."/>
            <person name="Busch S."/>
            <person name="D'Enfert C."/>
            <person name="Bouchier C."/>
            <person name="Goldman G.H."/>
            <person name="Bell-Pedersen D."/>
            <person name="Griffiths-Jones S."/>
            <person name="Doonan J.H."/>
            <person name="Yu J."/>
            <person name="Vienken K."/>
            <person name="Pain A."/>
            <person name="Freitag M."/>
            <person name="Selker E.U."/>
            <person name="Archer D.B."/>
            <person name="Penalva M.A."/>
            <person name="Oakley B.R."/>
            <person name="Momany M."/>
            <person name="Tanaka T."/>
            <person name="Kumagai T."/>
            <person name="Asai K."/>
            <person name="Machida M."/>
            <person name="Nierman W.C."/>
            <person name="Denning D.W."/>
            <person name="Caddick M."/>
            <person name="Hynes M."/>
            <person name="Paoletti M."/>
            <person name="Fischer R."/>
            <person name="Miller B."/>
            <person name="Dyer P."/>
            <person name="Sachs M.S."/>
            <person name="Osmani S.A."/>
            <person name="Birren B.W."/>
        </authorList>
    </citation>
    <scope>NUCLEOTIDE SEQUENCE [LARGE SCALE GENOMIC DNA]</scope>
    <source>
        <strain evidence="11">FGSC A4 / ATCC 38163 / CBS 112.46 / NRRL 194 / M139</strain>
    </source>
</reference>
<dbReference type="GO" id="GO:0009927">
    <property type="term" value="F:histidine phosphotransfer kinase activity"/>
    <property type="evidence" value="ECO:0000318"/>
    <property type="project" value="GO_Central"/>
</dbReference>
<dbReference type="CDD" id="cd17546">
    <property type="entry name" value="REC_hyHK_CKI1_RcsC-like"/>
    <property type="match status" value="1"/>
</dbReference>
<dbReference type="Pfam" id="PF00512">
    <property type="entry name" value="HisKA"/>
    <property type="match status" value="1"/>
</dbReference>
<sequence length="1168" mass="128625">MSKGAYKSACAAERERLREVARYYCVVDRPSSDKDIYPLQGDSRPDHNKRLASDAALTGLARLGVLQFGCNRAFVSIIDETNQHVIAEATTSIFLQNAEKHQAGDELYLGTRRLDLGWGVVPRTIGFFTKRNPDFIENENVIANDTRYIINDLTKEEAYKHRPYVAQWPFMRFYAAVPIRSPAGYVLGSYSIVDDKARSNFGEVEVECMQDIADAIAQHLETVRLSYCHQRTETLVKSLTTFVKEHDDFDPTESYQVTPSQSTINIPETTEGGDRGIPDTPGDSDRSSPEAAEGDVFELLGPCSPSDGTGEASSLFSKVLGSEQTEVSFPIRSADRPTSAFSANDDRRDSVPQNAPAVTDTPTSETQSWIKETVNKTAKIFRRASILLRDSMDLDGVLFVDASRCNAGVVLSNDTGTWEPLPSTLSPDFLADPYPSPADMPGVGSLSKPSDKPCTLLGRALRDSVHSTESPHNWNITERVLDDLMASFPQGQIFDLSDLPARESSPSSDLCNNLCHDLAKCFPNANSVLFSPIWDWNKSRWLAGTLVWTSDVVRALGAEELHYFKAFGDSIISEVARVDWSATQKSKSAFMSSVSHELRSPLHGILASAELLGTASLQPEQQHLVDMVESCGLTLLDTLNHLLVLTPTIRLDFSGINNLTALEDPAQGLSDAGMTSLETDFDLGDLVEEVVEVQYTGQNLPKAAVHLNHRSSPSPQDFDADNAELSVIVRVEDMPTWKIHSVPGAWRRIVMNLLGNSLKWTKAGFVEVSLTKVRRKRDPLHVFALLSVTDTGAGISPDFLRHNVFSPFAQENALSEGLGLGLSTVRQLVGSLNGHLNVRSELGVGTQVDIFVPVQILQPPPTPRPDLAPRYNPSQRPPVRVCLIGFSDYPCLKETPTGILPAEAKRKLAIRSCLTSILAEQRSWDIISSESFHGTEGDIAIIEEFRYLDALKSGELPLNDPKPAGFRRIFVILNSKNPTSRHLDSSRLIRVSQPFGSRKFRNAVVRVDQLLKEPPPEVSSDQHLRKPSPVPEQETPRKTPSPPMQQMPVNAPVLEHSTVELTSHGTTDPVRIHENLHLLIVDDNAINLKILATFAAKIDISMPVMDGIVATKEIRQFEEEMGLKRSRIMAVTGVASTDMQQRAQAAGVDEYLVKPVSLVALKKVIAAL</sequence>
<dbReference type="GO" id="GO:0000155">
    <property type="term" value="F:phosphorelay sensor kinase activity"/>
    <property type="evidence" value="ECO:0000318"/>
    <property type="project" value="GO_Central"/>
</dbReference>
<dbReference type="Gene3D" id="3.30.450.40">
    <property type="match status" value="1"/>
</dbReference>
<accession>Q5BAR7</accession>
<dbReference type="Gene3D" id="3.30.565.10">
    <property type="entry name" value="Histidine kinase-like ATPase, C-terminal domain"/>
    <property type="match status" value="1"/>
</dbReference>